<reference evidence="4" key="1">
    <citation type="journal article" date="2019" name="Int. J. Syst. Evol. Microbiol.">
        <title>The Global Catalogue of Microorganisms (GCM) 10K type strain sequencing project: providing services to taxonomists for standard genome sequencing and annotation.</title>
        <authorList>
            <consortium name="The Broad Institute Genomics Platform"/>
            <consortium name="The Broad Institute Genome Sequencing Center for Infectious Disease"/>
            <person name="Wu L."/>
            <person name="Ma J."/>
        </authorList>
    </citation>
    <scope>NUCLEOTIDE SEQUENCE [LARGE SCALE GENOMIC DNA]</scope>
    <source>
        <strain evidence="4">CGMCC 4.7106</strain>
    </source>
</reference>
<dbReference type="InterPro" id="IPR013424">
    <property type="entry name" value="Ice-binding_C"/>
</dbReference>
<evidence type="ECO:0000313" key="3">
    <source>
        <dbReference type="EMBL" id="MFD2255489.1"/>
    </source>
</evidence>
<dbReference type="NCBIfam" id="TIGR02595">
    <property type="entry name" value="PEP_CTERM"/>
    <property type="match status" value="1"/>
</dbReference>
<dbReference type="Proteomes" id="UP001597375">
    <property type="component" value="Unassembled WGS sequence"/>
</dbReference>
<dbReference type="NCBIfam" id="NF033208">
    <property type="entry name" value="choice_anch_E"/>
    <property type="match status" value="1"/>
</dbReference>
<proteinExistence type="predicted"/>
<keyword evidence="4" id="KW-1185">Reference proteome</keyword>
<feature type="chain" id="PRO_5045733370" evidence="1">
    <location>
        <begin position="21"/>
        <end position="231"/>
    </location>
</feature>
<accession>A0ABW5D506</accession>
<keyword evidence="1" id="KW-0732">Signal</keyword>
<comment type="caution">
    <text evidence="3">The sequence shown here is derived from an EMBL/GenBank/DDBJ whole genome shotgun (WGS) entry which is preliminary data.</text>
</comment>
<organism evidence="3 4">
    <name type="scientific">Luteolibacter algae</name>
    <dbReference type="NCBI Taxonomy" id="454151"/>
    <lineage>
        <taxon>Bacteria</taxon>
        <taxon>Pseudomonadati</taxon>
        <taxon>Verrucomicrobiota</taxon>
        <taxon>Verrucomicrobiia</taxon>
        <taxon>Verrucomicrobiales</taxon>
        <taxon>Verrucomicrobiaceae</taxon>
        <taxon>Luteolibacter</taxon>
    </lineage>
</organism>
<name>A0ABW5D506_9BACT</name>
<evidence type="ECO:0000259" key="2">
    <source>
        <dbReference type="Pfam" id="PF07589"/>
    </source>
</evidence>
<dbReference type="EMBL" id="JBHUIT010000002">
    <property type="protein sequence ID" value="MFD2255489.1"/>
    <property type="molecule type" value="Genomic_DNA"/>
</dbReference>
<protein>
    <submittedName>
        <fullName evidence="3">PEP-CTERM sorting domain-containing protein</fullName>
    </submittedName>
</protein>
<dbReference type="RefSeq" id="WP_386818147.1">
    <property type="nucleotide sequence ID" value="NZ_JBHUIT010000002.1"/>
</dbReference>
<feature type="domain" description="Ice-binding protein C-terminal" evidence="2">
    <location>
        <begin position="208"/>
        <end position="229"/>
    </location>
</feature>
<evidence type="ECO:0000313" key="4">
    <source>
        <dbReference type="Proteomes" id="UP001597375"/>
    </source>
</evidence>
<dbReference type="Pfam" id="PF07589">
    <property type="entry name" value="PEP-CTERM"/>
    <property type="match status" value="1"/>
</dbReference>
<sequence length="231" mass="24361">MKTFALLAVACVAFSGRALSQTIITQTKSFSDVPDFSHSLVFDKYDGNLSDISKITISYELVINGGRFGVDNDAVNPPPSKIEASFGASLTARSSDVKLLDSGYNSIIDEVRAVNVASFSGLTGNDGDASDQYDAGGTDWAELVGAEITKSGSGDISSTFFSQYVGNNTFTITANSSQIGSLSYNSGISTTTTPVNAKGYITVTYEIVPEPSTTALSGLAAMALILRRRRR</sequence>
<evidence type="ECO:0000256" key="1">
    <source>
        <dbReference type="SAM" id="SignalP"/>
    </source>
</evidence>
<gene>
    <name evidence="3" type="ORF">ACFSSA_02270</name>
</gene>
<feature type="signal peptide" evidence="1">
    <location>
        <begin position="1"/>
        <end position="20"/>
    </location>
</feature>